<keyword evidence="4" id="KW-1185">Reference proteome</keyword>
<dbReference type="SUPFAM" id="SSF51338">
    <property type="entry name" value="Composite domain of metallo-dependent hydrolases"/>
    <property type="match status" value="1"/>
</dbReference>
<dbReference type="Gene3D" id="3.30.110.90">
    <property type="entry name" value="Amidohydrolase"/>
    <property type="match status" value="1"/>
</dbReference>
<dbReference type="InterPro" id="IPR051781">
    <property type="entry name" value="Metallo-dep_Hydrolase"/>
</dbReference>
<gene>
    <name evidence="3" type="ORF">ACFPB0_00780</name>
</gene>
<dbReference type="InterPro" id="IPR011059">
    <property type="entry name" value="Metal-dep_hydrolase_composite"/>
</dbReference>
<evidence type="ECO:0000259" key="2">
    <source>
        <dbReference type="Pfam" id="PF01979"/>
    </source>
</evidence>
<evidence type="ECO:0000313" key="4">
    <source>
        <dbReference type="Proteomes" id="UP001596024"/>
    </source>
</evidence>
<feature type="chain" id="PRO_5046202754" evidence="1">
    <location>
        <begin position="22"/>
        <end position="467"/>
    </location>
</feature>
<dbReference type="PANTHER" id="PTHR43135:SF3">
    <property type="entry name" value="ALPHA-D-RIBOSE 1-METHYLPHOSPHONATE 5-TRIPHOSPHATE DIPHOSPHATASE"/>
    <property type="match status" value="1"/>
</dbReference>
<dbReference type="SUPFAM" id="SSF51556">
    <property type="entry name" value="Metallo-dependent hydrolases"/>
    <property type="match status" value="1"/>
</dbReference>
<evidence type="ECO:0000256" key="1">
    <source>
        <dbReference type="SAM" id="SignalP"/>
    </source>
</evidence>
<feature type="signal peptide" evidence="1">
    <location>
        <begin position="1"/>
        <end position="21"/>
    </location>
</feature>
<protein>
    <submittedName>
        <fullName evidence="3">Amidohydrolase family protein</fullName>
    </submittedName>
</protein>
<dbReference type="EMBL" id="JBHSGQ010000001">
    <property type="protein sequence ID" value="MFC4723813.1"/>
    <property type="molecule type" value="Genomic_DNA"/>
</dbReference>
<sequence>MTQLKAVLIVFLGLALLPHLAACGVPSALDRPERASAYLIRDVAVLDPDEDTLHPPQDLLVIGGLIEAVGDLASHGMPVDAHVIDGTGLVLMPGLIDMHVHIFDEADLAANLVHGVTTVRNLAGMPFHLPMAQRIADGRLAGPRLLTTGPILNERGGRNTNPLQTLISGPDEARQAVRRQYRQGYRHLKLYSNVSRGSLAAILDEARQLDMTVSGHPVEGTEADPIPIDDTLAAGFLTIEHAESIIWHALNDDIDPERMRALAADIARGGATVTPTLIVHANLAGIVETRGAHLERSDMAGFNPVILDSQRGEYDFWASQETTDRLHMQTAYEIFTGMLHDAGVPLLLGSDAGVMATPHGVSAIEELEALVRAGLTPDAALRAGTVNAAAILTPEVSTGRIAPGFAADLVLLGADPREDFQVLRRPLGVMANGYWYDTDALEALRHASRRPGVWRTRLRLLMYILAR</sequence>
<dbReference type="Gene3D" id="3.40.50.10910">
    <property type="entry name" value="Amidohydrolase"/>
    <property type="match status" value="1"/>
</dbReference>
<proteinExistence type="predicted"/>
<accession>A0ABV9NB36</accession>
<reference evidence="4" key="1">
    <citation type="journal article" date="2019" name="Int. J. Syst. Evol. Microbiol.">
        <title>The Global Catalogue of Microorganisms (GCM) 10K type strain sequencing project: providing services to taxonomists for standard genome sequencing and annotation.</title>
        <authorList>
            <consortium name="The Broad Institute Genomics Platform"/>
            <consortium name="The Broad Institute Genome Sequencing Center for Infectious Disease"/>
            <person name="Wu L."/>
            <person name="Ma J."/>
        </authorList>
    </citation>
    <scope>NUCLEOTIDE SEQUENCE [LARGE SCALE GENOMIC DNA]</scope>
    <source>
        <strain evidence="4">CCUG 62981</strain>
    </source>
</reference>
<dbReference type="Pfam" id="PF01979">
    <property type="entry name" value="Amidohydro_1"/>
    <property type="match status" value="1"/>
</dbReference>
<evidence type="ECO:0000313" key="3">
    <source>
        <dbReference type="EMBL" id="MFC4723813.1"/>
    </source>
</evidence>
<dbReference type="InterPro" id="IPR032466">
    <property type="entry name" value="Metal_Hydrolase"/>
</dbReference>
<keyword evidence="1" id="KW-0732">Signal</keyword>
<name>A0ABV9NB36_9PROT</name>
<dbReference type="RefSeq" id="WP_371394498.1">
    <property type="nucleotide sequence ID" value="NZ_CP163421.1"/>
</dbReference>
<dbReference type="Gene3D" id="2.30.40.10">
    <property type="entry name" value="Urease, subunit C, domain 1"/>
    <property type="match status" value="1"/>
</dbReference>
<dbReference type="Proteomes" id="UP001596024">
    <property type="component" value="Unassembled WGS sequence"/>
</dbReference>
<feature type="domain" description="Amidohydrolase-related" evidence="2">
    <location>
        <begin position="90"/>
        <end position="433"/>
    </location>
</feature>
<dbReference type="InterPro" id="IPR006680">
    <property type="entry name" value="Amidohydro-rel"/>
</dbReference>
<organism evidence="3 4">
    <name type="scientific">Glycocaulis abyssi</name>
    <dbReference type="NCBI Taxonomy" id="1433403"/>
    <lineage>
        <taxon>Bacteria</taxon>
        <taxon>Pseudomonadati</taxon>
        <taxon>Pseudomonadota</taxon>
        <taxon>Alphaproteobacteria</taxon>
        <taxon>Maricaulales</taxon>
        <taxon>Maricaulaceae</taxon>
        <taxon>Glycocaulis</taxon>
    </lineage>
</organism>
<dbReference type="Gene3D" id="1.20.58.520">
    <property type="entry name" value="Amidohydrolase"/>
    <property type="match status" value="1"/>
</dbReference>
<dbReference type="PANTHER" id="PTHR43135">
    <property type="entry name" value="ALPHA-D-RIBOSE 1-METHYLPHOSPHONATE 5-TRIPHOSPHATE DIPHOSPHATASE"/>
    <property type="match status" value="1"/>
</dbReference>
<comment type="caution">
    <text evidence="3">The sequence shown here is derived from an EMBL/GenBank/DDBJ whole genome shotgun (WGS) entry which is preliminary data.</text>
</comment>